<dbReference type="EMBL" id="PJNW01000012">
    <property type="protein sequence ID" value="PKR88397.1"/>
    <property type="molecule type" value="Genomic_DNA"/>
</dbReference>
<sequence length="69" mass="7537">MTCEPMPDDKIMTALRATAGVLEAIRPYCLLELTTRYTVSRDGHRLGAFTIDEALDLADAALAEEGVRP</sequence>
<keyword evidence="2" id="KW-1185">Reference proteome</keyword>
<accession>A0A1I4UK76</accession>
<evidence type="ECO:0000313" key="1">
    <source>
        <dbReference type="EMBL" id="PKR88397.1"/>
    </source>
</evidence>
<reference evidence="1 2" key="1">
    <citation type="submission" date="2017-12" db="EMBL/GenBank/DDBJ databases">
        <title>Anaerobic carbon monoxide metabolism by Pleomorphomonas carboxyditropha sp. nov., a new mesophilic hydrogenogenic carboxidotroph.</title>
        <authorList>
            <person name="Esquivel-Elizondo S."/>
            <person name="Krajmalnik-Brown R."/>
        </authorList>
    </citation>
    <scope>NUCLEOTIDE SEQUENCE [LARGE SCALE GENOMIC DNA]</scope>
    <source>
        <strain evidence="1 2">R5-392</strain>
    </source>
</reference>
<organism evidence="1 2">
    <name type="scientific">Pleomorphomonas diazotrophica</name>
    <dbReference type="NCBI Taxonomy" id="1166257"/>
    <lineage>
        <taxon>Bacteria</taxon>
        <taxon>Pseudomonadati</taxon>
        <taxon>Pseudomonadota</taxon>
        <taxon>Alphaproteobacteria</taxon>
        <taxon>Hyphomicrobiales</taxon>
        <taxon>Pleomorphomonadaceae</taxon>
        <taxon>Pleomorphomonas</taxon>
    </lineage>
</organism>
<name>A0A1I4UK76_9HYPH</name>
<gene>
    <name evidence="1" type="ORF">CXZ10_15380</name>
</gene>
<evidence type="ECO:0000313" key="2">
    <source>
        <dbReference type="Proteomes" id="UP000233491"/>
    </source>
</evidence>
<proteinExistence type="predicted"/>
<dbReference type="RefSeq" id="WP_101290240.1">
    <property type="nucleotide sequence ID" value="NZ_FOUQ01000008.1"/>
</dbReference>
<comment type="caution">
    <text evidence="1">The sequence shown here is derived from an EMBL/GenBank/DDBJ whole genome shotgun (WGS) entry which is preliminary data.</text>
</comment>
<dbReference type="OrthoDB" id="8455367at2"/>
<protein>
    <submittedName>
        <fullName evidence="1">Uncharacterized protein</fullName>
    </submittedName>
</protein>
<dbReference type="AlphaFoldDB" id="A0A1I4UK76"/>
<dbReference type="Proteomes" id="UP000233491">
    <property type="component" value="Unassembled WGS sequence"/>
</dbReference>